<dbReference type="KEGG" id="cari:FNU76_23035"/>
<dbReference type="PANTHER" id="PTHR21198">
    <property type="entry name" value="GLUTAMATE RACEMASE"/>
    <property type="match status" value="1"/>
</dbReference>
<reference evidence="4" key="1">
    <citation type="submission" date="2019-07" db="EMBL/GenBank/DDBJ databases">
        <title>Chitinimonas sp. nov., isolated from Ny-Alesund, arctica soil.</title>
        <authorList>
            <person name="Xu Q."/>
            <person name="Peng F."/>
        </authorList>
    </citation>
    <scope>NUCLEOTIDE SEQUENCE [LARGE SCALE GENOMIC DNA]</scope>
    <source>
        <strain evidence="4">R3-44</strain>
    </source>
</reference>
<proteinExistence type="inferred from homology"/>
<dbReference type="RefSeq" id="WP_144280370.1">
    <property type="nucleotide sequence ID" value="NZ_CP041730.1"/>
</dbReference>
<dbReference type="EMBL" id="CP041730">
    <property type="protein sequence ID" value="QDQ28988.1"/>
    <property type="molecule type" value="Genomic_DNA"/>
</dbReference>
<evidence type="ECO:0000313" key="4">
    <source>
        <dbReference type="Proteomes" id="UP000317550"/>
    </source>
</evidence>
<accession>A0A516SLS9</accession>
<keyword evidence="4" id="KW-1185">Reference proteome</keyword>
<dbReference type="Gene3D" id="3.40.50.1860">
    <property type="match status" value="2"/>
</dbReference>
<dbReference type="GO" id="GO:0047661">
    <property type="term" value="F:amino-acid racemase activity"/>
    <property type="evidence" value="ECO:0007669"/>
    <property type="project" value="InterPro"/>
</dbReference>
<evidence type="ECO:0000313" key="3">
    <source>
        <dbReference type="EMBL" id="QDQ28988.1"/>
    </source>
</evidence>
<dbReference type="Proteomes" id="UP000317550">
    <property type="component" value="Chromosome"/>
</dbReference>
<dbReference type="OrthoDB" id="9803739at2"/>
<dbReference type="InterPro" id="IPR004380">
    <property type="entry name" value="Asp_race"/>
</dbReference>
<dbReference type="NCBIfam" id="TIGR00035">
    <property type="entry name" value="asp_race"/>
    <property type="match status" value="1"/>
</dbReference>
<protein>
    <submittedName>
        <fullName evidence="3">Aspartate/glutamate racemase family protein</fullName>
    </submittedName>
</protein>
<dbReference type="AlphaFoldDB" id="A0A516SLS9"/>
<evidence type="ECO:0000256" key="1">
    <source>
        <dbReference type="ARBA" id="ARBA00007847"/>
    </source>
</evidence>
<keyword evidence="2" id="KW-0413">Isomerase</keyword>
<sequence length="232" mass="25206">MTTQRTIGLLGGMSWESTVPYYQQINQTVRARLGGLHSARILLHSVDFQEIASLQSQGDWDEAGRRLAAIARQLEQGGADLLVLCTNTMHKVADAITAAVQIPLLHIADPTASAIKAAGMSQIGLLGTRFTMEQDFYRARLALHGITALVPEAEDRDTVHDIIYQELCQGQIKPASRETYLRIIDKLAAQGAQGIILGCTEIGLLIGPQDIELPLFDTTRLHAVAAAEKALE</sequence>
<evidence type="ECO:0000256" key="2">
    <source>
        <dbReference type="ARBA" id="ARBA00023235"/>
    </source>
</evidence>
<dbReference type="SUPFAM" id="SSF53681">
    <property type="entry name" value="Aspartate/glutamate racemase"/>
    <property type="match status" value="2"/>
</dbReference>
<dbReference type="InterPro" id="IPR015942">
    <property type="entry name" value="Asp/Glu/hydantoin_racemase"/>
</dbReference>
<dbReference type="PANTHER" id="PTHR21198:SF7">
    <property type="entry name" value="ASPARTATE-GLUTAMATE RACEMASE FAMILY"/>
    <property type="match status" value="1"/>
</dbReference>
<comment type="similarity">
    <text evidence="1">Belongs to the aspartate/glutamate racemases family.</text>
</comment>
<name>A0A516SLS9_9NEIS</name>
<dbReference type="InterPro" id="IPR001920">
    <property type="entry name" value="Asp/Glu_race"/>
</dbReference>
<gene>
    <name evidence="3" type="ORF">FNU76_23035</name>
</gene>
<organism evidence="3 4">
    <name type="scientific">Chitinimonas arctica</name>
    <dbReference type="NCBI Taxonomy" id="2594795"/>
    <lineage>
        <taxon>Bacteria</taxon>
        <taxon>Pseudomonadati</taxon>
        <taxon>Pseudomonadota</taxon>
        <taxon>Betaproteobacteria</taxon>
        <taxon>Neisseriales</taxon>
        <taxon>Chitinibacteraceae</taxon>
        <taxon>Chitinimonas</taxon>
    </lineage>
</organism>
<dbReference type="Pfam" id="PF01177">
    <property type="entry name" value="Asp_Glu_race"/>
    <property type="match status" value="1"/>
</dbReference>